<proteinExistence type="predicted"/>
<protein>
    <submittedName>
        <fullName evidence="3">Glycosyl hydrolase family 109 protein 1</fullName>
        <ecNumber evidence="3">3.2.1.-</ecNumber>
    </submittedName>
</protein>
<dbReference type="InterPro" id="IPR050463">
    <property type="entry name" value="Gfo/Idh/MocA_oxidrdct_glycsds"/>
</dbReference>
<dbReference type="GO" id="GO:0016798">
    <property type="term" value="F:hydrolase activity, acting on glycosyl bonds"/>
    <property type="evidence" value="ECO:0007669"/>
    <property type="project" value="UniProtKB-KW"/>
</dbReference>
<name>A0A1V5MIN7_UNCT6</name>
<feature type="domain" description="Gfo/Idh/MocA-like oxidoreductase N-terminal" evidence="2">
    <location>
        <begin position="3"/>
        <end position="132"/>
    </location>
</feature>
<gene>
    <name evidence="3" type="ORF">BWY73_00636</name>
</gene>
<keyword evidence="1" id="KW-0560">Oxidoreductase</keyword>
<dbReference type="EMBL" id="MWAK01000069">
    <property type="protein sequence ID" value="OPZ92780.1"/>
    <property type="molecule type" value="Genomic_DNA"/>
</dbReference>
<dbReference type="InterPro" id="IPR036291">
    <property type="entry name" value="NAD(P)-bd_dom_sf"/>
</dbReference>
<sequence>MGISIGLVGLGSFGSAFAPLFKSHPRVDRIGLCDREPERVKKFADDPFFKDKFNVRDAYASLDEICRSDLDALVIITQPWLHAPQCLQAMESGKHVYSAVPISSVPDGDEILGYCDRLIETCRRTGMRYMLGETTYYRSQTMFCRRQAAAGAFGDFVYAEGEYCHDIDAGCNLRQVAAMRAASAAGQEWKQVSRKYQSAGIETGPMHYPTHSTSGPVSVMKAHAVKVTAYGYRNRDGKGCAQADEITNEVALFRMSNGAAVRIAELREAPGILGQDSETFRIMGTRGSFSENRWFEIERPDPARLDLNNLPKPRVTKLTAAEMFDPLPPEVQEAFKRAMYRNEPIDEKDLQTRDFVPAGHGGSHPYLVHMGVMAHKSALKEGVTLDVPDWGDAPA</sequence>
<dbReference type="AlphaFoldDB" id="A0A1V5MIN7"/>
<dbReference type="Gene3D" id="3.30.360.10">
    <property type="entry name" value="Dihydrodipicolinate Reductase, domain 2"/>
    <property type="match status" value="1"/>
</dbReference>
<dbReference type="GO" id="GO:0016491">
    <property type="term" value="F:oxidoreductase activity"/>
    <property type="evidence" value="ECO:0007669"/>
    <property type="project" value="UniProtKB-KW"/>
</dbReference>
<accession>A0A1V5MIN7</accession>
<dbReference type="EC" id="3.2.1.-" evidence="3"/>
<reference evidence="3" key="1">
    <citation type="submission" date="2017-02" db="EMBL/GenBank/DDBJ databases">
        <title>Delving into the versatile metabolic prowess of the omnipresent phylum Bacteroidetes.</title>
        <authorList>
            <person name="Nobu M.K."/>
            <person name="Mei R."/>
            <person name="Narihiro T."/>
            <person name="Kuroda K."/>
            <person name="Liu W.-T."/>
        </authorList>
    </citation>
    <scope>NUCLEOTIDE SEQUENCE</scope>
    <source>
        <strain evidence="3">ADurb.Bin417</strain>
    </source>
</reference>
<evidence type="ECO:0000256" key="1">
    <source>
        <dbReference type="ARBA" id="ARBA00023002"/>
    </source>
</evidence>
<dbReference type="InterPro" id="IPR000683">
    <property type="entry name" value="Gfo/Idh/MocA-like_OxRdtase_N"/>
</dbReference>
<dbReference type="PANTHER" id="PTHR43818">
    <property type="entry name" value="BCDNA.GH03377"/>
    <property type="match status" value="1"/>
</dbReference>
<dbReference type="Gene3D" id="3.40.50.720">
    <property type="entry name" value="NAD(P)-binding Rossmann-like Domain"/>
    <property type="match status" value="1"/>
</dbReference>
<comment type="caution">
    <text evidence="3">The sequence shown here is derived from an EMBL/GenBank/DDBJ whole genome shotgun (WGS) entry which is preliminary data.</text>
</comment>
<dbReference type="PANTHER" id="PTHR43818:SF11">
    <property type="entry name" value="BCDNA.GH03377"/>
    <property type="match status" value="1"/>
</dbReference>
<dbReference type="Proteomes" id="UP000485484">
    <property type="component" value="Unassembled WGS sequence"/>
</dbReference>
<dbReference type="GO" id="GO:0000166">
    <property type="term" value="F:nucleotide binding"/>
    <property type="evidence" value="ECO:0007669"/>
    <property type="project" value="InterPro"/>
</dbReference>
<evidence type="ECO:0000259" key="2">
    <source>
        <dbReference type="Pfam" id="PF01408"/>
    </source>
</evidence>
<organism evidence="3">
    <name type="scientific">candidate division TA06 bacterium ADurb.Bin417</name>
    <dbReference type="NCBI Taxonomy" id="1852828"/>
    <lineage>
        <taxon>Bacteria</taxon>
        <taxon>Bacteria division TA06</taxon>
    </lineage>
</organism>
<dbReference type="SUPFAM" id="SSF51735">
    <property type="entry name" value="NAD(P)-binding Rossmann-fold domains"/>
    <property type="match status" value="1"/>
</dbReference>
<keyword evidence="3" id="KW-0378">Hydrolase</keyword>
<keyword evidence="3" id="KW-0326">Glycosidase</keyword>
<evidence type="ECO:0000313" key="3">
    <source>
        <dbReference type="EMBL" id="OPZ92780.1"/>
    </source>
</evidence>
<dbReference type="Pfam" id="PF01408">
    <property type="entry name" value="GFO_IDH_MocA"/>
    <property type="match status" value="1"/>
</dbReference>